<name>A0A367JIU8_RHIAZ</name>
<keyword evidence="2" id="KW-1185">Reference proteome</keyword>
<protein>
    <submittedName>
        <fullName evidence="1">Uncharacterized protein</fullName>
    </submittedName>
</protein>
<dbReference type="Proteomes" id="UP000252139">
    <property type="component" value="Unassembled WGS sequence"/>
</dbReference>
<gene>
    <name evidence="1" type="ORF">CU097_010872</name>
</gene>
<proteinExistence type="predicted"/>
<dbReference type="OrthoDB" id="2286999at2759"/>
<evidence type="ECO:0000313" key="1">
    <source>
        <dbReference type="EMBL" id="RCH89815.1"/>
    </source>
</evidence>
<accession>A0A367JIU8</accession>
<organism evidence="1 2">
    <name type="scientific">Rhizopus azygosporus</name>
    <name type="common">Rhizopus microsporus var. azygosporus</name>
    <dbReference type="NCBI Taxonomy" id="86630"/>
    <lineage>
        <taxon>Eukaryota</taxon>
        <taxon>Fungi</taxon>
        <taxon>Fungi incertae sedis</taxon>
        <taxon>Mucoromycota</taxon>
        <taxon>Mucoromycotina</taxon>
        <taxon>Mucoromycetes</taxon>
        <taxon>Mucorales</taxon>
        <taxon>Mucorineae</taxon>
        <taxon>Rhizopodaceae</taxon>
        <taxon>Rhizopus</taxon>
    </lineage>
</organism>
<sequence length="368" mass="42267">MPNPMITQKPYVPRIQKELVPREKALLMQNEEDLDADQLTSSFVYLSSSTTNGSLFVEENGLRNYGQSLSTACETVTTSYNNYYIENFENIICNYFIYSLRRKYPNVKIGCLKNLVYNHVYDEVLVHSEPSSILDGILCLFDSDVASSLSSFLNPLILEMKNCMPTLPVSKYENLNMAQPSQDAKGSVSKFMPPRLFGIFPGAKQEKQINESPFDHNQRQFFQTFDFKKLGFRRRKNKTRFEEGDCKKMPLVIFSDSLRNKDHVKFKGLRRGVSNKICRQLKRREELGELLLLDINEYKPQRLTCNSCFKQELENLKRGGGDDVKKIHQNMLTIARSIWISHGRPNVFKRQLATSNVVASSHSGEALA</sequence>
<dbReference type="EMBL" id="PJQL01001223">
    <property type="protein sequence ID" value="RCH89815.1"/>
    <property type="molecule type" value="Genomic_DNA"/>
</dbReference>
<comment type="caution">
    <text evidence="1">The sequence shown here is derived from an EMBL/GenBank/DDBJ whole genome shotgun (WGS) entry which is preliminary data.</text>
</comment>
<dbReference type="STRING" id="86630.A0A367JIU8"/>
<dbReference type="AlphaFoldDB" id="A0A367JIU8"/>
<reference evidence="1 2" key="1">
    <citation type="journal article" date="2018" name="G3 (Bethesda)">
        <title>Phylogenetic and Phylogenomic Definition of Rhizopus Species.</title>
        <authorList>
            <person name="Gryganskyi A.P."/>
            <person name="Golan J."/>
            <person name="Dolatabadi S."/>
            <person name="Mondo S."/>
            <person name="Robb S."/>
            <person name="Idnurm A."/>
            <person name="Muszewska A."/>
            <person name="Steczkiewicz K."/>
            <person name="Masonjones S."/>
            <person name="Liao H.L."/>
            <person name="Gajdeczka M.T."/>
            <person name="Anike F."/>
            <person name="Vuek A."/>
            <person name="Anishchenko I.M."/>
            <person name="Voigt K."/>
            <person name="de Hoog G.S."/>
            <person name="Smith M.E."/>
            <person name="Heitman J."/>
            <person name="Vilgalys R."/>
            <person name="Stajich J.E."/>
        </authorList>
    </citation>
    <scope>NUCLEOTIDE SEQUENCE [LARGE SCALE GENOMIC DNA]</scope>
    <source>
        <strain evidence="1 2">CBS 357.93</strain>
    </source>
</reference>
<evidence type="ECO:0000313" key="2">
    <source>
        <dbReference type="Proteomes" id="UP000252139"/>
    </source>
</evidence>